<dbReference type="GO" id="GO:0002143">
    <property type="term" value="P:tRNA wobble position uridine thiolation"/>
    <property type="evidence" value="ECO:0007669"/>
    <property type="project" value="TreeGrafter"/>
</dbReference>
<dbReference type="NCBIfam" id="TIGR03012">
    <property type="entry name" value="sulf_tusD_dsrE"/>
    <property type="match status" value="1"/>
</dbReference>
<keyword evidence="4" id="KW-0808">Transferase</keyword>
<dbReference type="EMBL" id="QENU01000001">
    <property type="protein sequence ID" value="PVX42687.1"/>
    <property type="molecule type" value="Genomic_DNA"/>
</dbReference>
<dbReference type="GO" id="GO:0016783">
    <property type="term" value="F:sulfurtransferase activity"/>
    <property type="evidence" value="ECO:0007669"/>
    <property type="project" value="InterPro"/>
</dbReference>
<dbReference type="RefSeq" id="WP_116630802.1">
    <property type="nucleotide sequence ID" value="NZ_QENU01000001.1"/>
</dbReference>
<dbReference type="Proteomes" id="UP000245909">
    <property type="component" value="Unassembled WGS sequence"/>
</dbReference>
<dbReference type="GO" id="GO:0097163">
    <property type="term" value="F:sulfur carrier activity"/>
    <property type="evidence" value="ECO:0007669"/>
    <property type="project" value="TreeGrafter"/>
</dbReference>
<dbReference type="NCBIfam" id="NF001237">
    <property type="entry name" value="PRK00207.1"/>
    <property type="match status" value="1"/>
</dbReference>
<dbReference type="OrthoDB" id="9787483at2"/>
<evidence type="ECO:0000256" key="1">
    <source>
        <dbReference type="ARBA" id="ARBA00004496"/>
    </source>
</evidence>
<dbReference type="PANTHER" id="PTHR34874">
    <property type="entry name" value="PROTEIN YCHN"/>
    <property type="match status" value="1"/>
</dbReference>
<dbReference type="Pfam" id="PF02635">
    <property type="entry name" value="DsrE"/>
    <property type="match status" value="1"/>
</dbReference>
<evidence type="ECO:0000256" key="4">
    <source>
        <dbReference type="ARBA" id="ARBA00022679"/>
    </source>
</evidence>
<dbReference type="FunFam" id="3.40.1260.10:FF:000001">
    <property type="entry name" value="Sulfurtransferase TusD"/>
    <property type="match status" value="1"/>
</dbReference>
<dbReference type="SUPFAM" id="SSF75169">
    <property type="entry name" value="DsrEFH-like"/>
    <property type="match status" value="1"/>
</dbReference>
<evidence type="ECO:0000313" key="5">
    <source>
        <dbReference type="EMBL" id="PVX42687.1"/>
    </source>
</evidence>
<accession>A0A2U0TGI8</accession>
<evidence type="ECO:0000256" key="3">
    <source>
        <dbReference type="ARBA" id="ARBA00022490"/>
    </source>
</evidence>
<dbReference type="PANTHER" id="PTHR34874:SF3">
    <property type="entry name" value="SULFURTRANSFERASE TUSD"/>
    <property type="match status" value="1"/>
</dbReference>
<comment type="caution">
    <text evidence="5">The sequence shown here is derived from an EMBL/GenBank/DDBJ whole genome shotgun (WGS) entry which is preliminary data.</text>
</comment>
<name>A0A2U0TGI8_9PAST</name>
<dbReference type="Gene3D" id="3.40.1260.10">
    <property type="entry name" value="DsrEFH-like"/>
    <property type="match status" value="1"/>
</dbReference>
<gene>
    <name evidence="5" type="ORF">C8D76_1019</name>
</gene>
<sequence length="126" mass="14197">MRYVIAVKNSVYGAQGAFSAYQLAQEIVERGHEISQIFFWQDGVSNANDFVHPANDEFNLVKAWQEFSQQYNIPLHLCISASQRRGIVDNLTALLPSQRNLADYFVLAGLGEFMQATLEADRVVTL</sequence>
<dbReference type="GO" id="GO:1990228">
    <property type="term" value="C:sulfurtransferase complex"/>
    <property type="evidence" value="ECO:0007669"/>
    <property type="project" value="TreeGrafter"/>
</dbReference>
<keyword evidence="3" id="KW-0963">Cytoplasm</keyword>
<comment type="similarity">
    <text evidence="2">Belongs to the DsrE/TusD family.</text>
</comment>
<organism evidence="5 6">
    <name type="scientific">Alitibacter langaaensis DSM 22999</name>
    <dbReference type="NCBI Taxonomy" id="1122935"/>
    <lineage>
        <taxon>Bacteria</taxon>
        <taxon>Pseudomonadati</taxon>
        <taxon>Pseudomonadota</taxon>
        <taxon>Gammaproteobacteria</taxon>
        <taxon>Pasteurellales</taxon>
        <taxon>Pasteurellaceae</taxon>
        <taxon>Alitibacter</taxon>
    </lineage>
</organism>
<evidence type="ECO:0000256" key="2">
    <source>
        <dbReference type="ARBA" id="ARBA00007067"/>
    </source>
</evidence>
<reference evidence="5 6" key="1">
    <citation type="submission" date="2018-05" db="EMBL/GenBank/DDBJ databases">
        <title>Genomic Encyclopedia of Type Strains, Phase IV (KMG-IV): sequencing the most valuable type-strain genomes for metagenomic binning, comparative biology and taxonomic classification.</title>
        <authorList>
            <person name="Goeker M."/>
        </authorList>
    </citation>
    <scope>NUCLEOTIDE SEQUENCE [LARGE SCALE GENOMIC DNA]</scope>
    <source>
        <strain evidence="5 6">DSM 22999</strain>
    </source>
</reference>
<dbReference type="InterPro" id="IPR027396">
    <property type="entry name" value="DsrEFH-like"/>
</dbReference>
<dbReference type="InterPro" id="IPR017463">
    <property type="entry name" value="Sulphur_relay_TusD/DsrE"/>
</dbReference>
<keyword evidence="6" id="KW-1185">Reference proteome</keyword>
<protein>
    <submittedName>
        <fullName evidence="5">tRNA 2-thiouridine synthesizing protein D</fullName>
    </submittedName>
</protein>
<dbReference type="AlphaFoldDB" id="A0A2U0TGI8"/>
<proteinExistence type="inferred from homology"/>
<evidence type="ECO:0000313" key="6">
    <source>
        <dbReference type="Proteomes" id="UP000245909"/>
    </source>
</evidence>
<dbReference type="InterPro" id="IPR003787">
    <property type="entry name" value="Sulphur_relay_DsrE/F-like"/>
</dbReference>
<comment type="subcellular location">
    <subcellularLocation>
        <location evidence="1">Cytoplasm</location>
    </subcellularLocation>
</comment>